<keyword evidence="2" id="KW-1185">Reference proteome</keyword>
<evidence type="ECO:0008006" key="3">
    <source>
        <dbReference type="Google" id="ProtNLM"/>
    </source>
</evidence>
<dbReference type="AlphaFoldDB" id="A0A255GKP9"/>
<gene>
    <name evidence="1" type="ORF">CGZ94_04290</name>
</gene>
<name>A0A255GKP9_9ACTN</name>
<sequence length="131" mass="14265">MICERAMRDHQALLTAAGQLVDGGGPRHIHMACWLGRQAFEVLLSDFADEVAPGLQCSTRSRLAVVIVGFEGTELPQRAVSAWANLSRASHLAAYELTPTQAEVRGWLDDVHHLADMHVRLGLSDNQLPGS</sequence>
<comment type="caution">
    <text evidence="1">The sequence shown here is derived from an EMBL/GenBank/DDBJ whole genome shotgun (WGS) entry which is preliminary data.</text>
</comment>
<organism evidence="1 2">
    <name type="scientific">Enemella evansiae</name>
    <dbReference type="NCBI Taxonomy" id="2016499"/>
    <lineage>
        <taxon>Bacteria</taxon>
        <taxon>Bacillati</taxon>
        <taxon>Actinomycetota</taxon>
        <taxon>Actinomycetes</taxon>
        <taxon>Propionibacteriales</taxon>
        <taxon>Propionibacteriaceae</taxon>
        <taxon>Enemella</taxon>
    </lineage>
</organism>
<evidence type="ECO:0000313" key="1">
    <source>
        <dbReference type="EMBL" id="OYO16408.1"/>
    </source>
</evidence>
<dbReference type="EMBL" id="NMVO01000003">
    <property type="protein sequence ID" value="OYO16408.1"/>
    <property type="molecule type" value="Genomic_DNA"/>
</dbReference>
<evidence type="ECO:0000313" key="2">
    <source>
        <dbReference type="Proteomes" id="UP000215896"/>
    </source>
</evidence>
<proteinExistence type="predicted"/>
<dbReference type="Proteomes" id="UP000215896">
    <property type="component" value="Unassembled WGS sequence"/>
</dbReference>
<accession>A0A255GKP9</accession>
<protein>
    <recommendedName>
        <fullName evidence="3">HEPN domain-containing protein</fullName>
    </recommendedName>
</protein>
<reference evidence="1 2" key="1">
    <citation type="submission" date="2017-07" db="EMBL/GenBank/DDBJ databases">
        <title>Draft whole genome sequences of clinical Proprionibacteriaceae strains.</title>
        <authorList>
            <person name="Bernier A.-M."/>
            <person name="Bernard K."/>
            <person name="Domingo M.-C."/>
        </authorList>
    </citation>
    <scope>NUCLEOTIDE SEQUENCE [LARGE SCALE GENOMIC DNA]</scope>
    <source>
        <strain evidence="1 2">NML 030167</strain>
    </source>
</reference>